<comment type="similarity">
    <text evidence="1">Belongs to the short-chain dehydrogenases/reductases (SDR) family.</text>
</comment>
<dbReference type="RefSeq" id="XP_033662034.1">
    <property type="nucleotide sequence ID" value="XM_033809053.1"/>
</dbReference>
<protein>
    <submittedName>
        <fullName evidence="3">Uncharacterized protein</fullName>
    </submittedName>
</protein>
<dbReference type="CDD" id="cd05233">
    <property type="entry name" value="SDR_c"/>
    <property type="match status" value="1"/>
</dbReference>
<dbReference type="Gene3D" id="3.40.50.720">
    <property type="entry name" value="NAD(P)-binding Rossmann-like Domain"/>
    <property type="match status" value="1"/>
</dbReference>
<dbReference type="GO" id="GO:0016616">
    <property type="term" value="F:oxidoreductase activity, acting on the CH-OH group of donors, NAD or NADP as acceptor"/>
    <property type="evidence" value="ECO:0007669"/>
    <property type="project" value="TreeGrafter"/>
</dbReference>
<gene>
    <name evidence="3" type="ORF">M409DRAFT_28474</name>
</gene>
<keyword evidence="2" id="KW-0521">NADP</keyword>
<organism evidence="3 4">
    <name type="scientific">Zasmidium cellare ATCC 36951</name>
    <dbReference type="NCBI Taxonomy" id="1080233"/>
    <lineage>
        <taxon>Eukaryota</taxon>
        <taxon>Fungi</taxon>
        <taxon>Dikarya</taxon>
        <taxon>Ascomycota</taxon>
        <taxon>Pezizomycotina</taxon>
        <taxon>Dothideomycetes</taxon>
        <taxon>Dothideomycetidae</taxon>
        <taxon>Mycosphaerellales</taxon>
        <taxon>Mycosphaerellaceae</taxon>
        <taxon>Zasmidium</taxon>
    </lineage>
</organism>
<proteinExistence type="inferred from homology"/>
<dbReference type="PRINTS" id="PR00080">
    <property type="entry name" value="SDRFAMILY"/>
</dbReference>
<dbReference type="InterPro" id="IPR020904">
    <property type="entry name" value="Sc_DH/Rdtase_CS"/>
</dbReference>
<dbReference type="NCBIfam" id="NF005559">
    <property type="entry name" value="PRK07231.1"/>
    <property type="match status" value="1"/>
</dbReference>
<dbReference type="PANTHER" id="PTHR42760:SF124">
    <property type="entry name" value="SHORT-CHAIN DEHYDROGENASE_REDUCTASE"/>
    <property type="match status" value="1"/>
</dbReference>
<dbReference type="PROSITE" id="PS00061">
    <property type="entry name" value="ADH_SHORT"/>
    <property type="match status" value="1"/>
</dbReference>
<dbReference type="InterPro" id="IPR036291">
    <property type="entry name" value="NAD(P)-bd_dom_sf"/>
</dbReference>
<sequence>MPNRLQDRTALITGSSSGIGRATALAFIAEGAKVCCADLQPGTWREAASDETNGPTHEVIQQQGGEAFFVKCDVTKAEDVEAAVKGVVERWGRLDVMVNNAGFALESRNPAPIWHIPLELYHKTIDANVNGVYYGVKYASKQMITQEPLQPSGDRGWILNAASVFGLVGSPYCSSYCTSKGAVANLTRAAALDCAPYRVHVNAVNPGYTATHMTDPAFGNPEIKAQAEGLHPFRGLGRPEDLAKAYVFLASDDAGWMTGVNLPVDGGYTAR</sequence>
<dbReference type="Pfam" id="PF13561">
    <property type="entry name" value="adh_short_C2"/>
    <property type="match status" value="1"/>
</dbReference>
<dbReference type="FunFam" id="3.40.50.720:FF:000084">
    <property type="entry name" value="Short-chain dehydrogenase reductase"/>
    <property type="match status" value="1"/>
</dbReference>
<dbReference type="GeneID" id="54562325"/>
<accession>A0A6A6C2C9</accession>
<dbReference type="AlphaFoldDB" id="A0A6A6C2C9"/>
<evidence type="ECO:0000256" key="1">
    <source>
        <dbReference type="ARBA" id="ARBA00006484"/>
    </source>
</evidence>
<evidence type="ECO:0000313" key="4">
    <source>
        <dbReference type="Proteomes" id="UP000799537"/>
    </source>
</evidence>
<dbReference type="SUPFAM" id="SSF51735">
    <property type="entry name" value="NAD(P)-binding Rossmann-fold domains"/>
    <property type="match status" value="1"/>
</dbReference>
<dbReference type="OrthoDB" id="417891at2759"/>
<dbReference type="PANTHER" id="PTHR42760">
    <property type="entry name" value="SHORT-CHAIN DEHYDROGENASES/REDUCTASES FAMILY MEMBER"/>
    <property type="match status" value="1"/>
</dbReference>
<reference evidence="3" key="1">
    <citation type="journal article" date="2020" name="Stud. Mycol.">
        <title>101 Dothideomycetes genomes: a test case for predicting lifestyles and emergence of pathogens.</title>
        <authorList>
            <person name="Haridas S."/>
            <person name="Albert R."/>
            <person name="Binder M."/>
            <person name="Bloem J."/>
            <person name="Labutti K."/>
            <person name="Salamov A."/>
            <person name="Andreopoulos B."/>
            <person name="Baker S."/>
            <person name="Barry K."/>
            <person name="Bills G."/>
            <person name="Bluhm B."/>
            <person name="Cannon C."/>
            <person name="Castanera R."/>
            <person name="Culley D."/>
            <person name="Daum C."/>
            <person name="Ezra D."/>
            <person name="Gonzalez J."/>
            <person name="Henrissat B."/>
            <person name="Kuo A."/>
            <person name="Liang C."/>
            <person name="Lipzen A."/>
            <person name="Lutzoni F."/>
            <person name="Magnuson J."/>
            <person name="Mondo S."/>
            <person name="Nolan M."/>
            <person name="Ohm R."/>
            <person name="Pangilinan J."/>
            <person name="Park H.-J."/>
            <person name="Ramirez L."/>
            <person name="Alfaro M."/>
            <person name="Sun H."/>
            <person name="Tritt A."/>
            <person name="Yoshinaga Y."/>
            <person name="Zwiers L.-H."/>
            <person name="Turgeon B."/>
            <person name="Goodwin S."/>
            <person name="Spatafora J."/>
            <person name="Crous P."/>
            <person name="Grigoriev I."/>
        </authorList>
    </citation>
    <scope>NUCLEOTIDE SEQUENCE</scope>
    <source>
        <strain evidence="3">ATCC 36951</strain>
    </source>
</reference>
<keyword evidence="4" id="KW-1185">Reference proteome</keyword>
<name>A0A6A6C2C9_ZASCE</name>
<evidence type="ECO:0000256" key="2">
    <source>
        <dbReference type="ARBA" id="ARBA00022857"/>
    </source>
</evidence>
<dbReference type="Proteomes" id="UP000799537">
    <property type="component" value="Unassembled WGS sequence"/>
</dbReference>
<dbReference type="EMBL" id="ML993621">
    <property type="protein sequence ID" value="KAF2161145.1"/>
    <property type="molecule type" value="Genomic_DNA"/>
</dbReference>
<dbReference type="PRINTS" id="PR00081">
    <property type="entry name" value="GDHRDH"/>
</dbReference>
<dbReference type="InterPro" id="IPR002347">
    <property type="entry name" value="SDR_fam"/>
</dbReference>
<evidence type="ECO:0000313" key="3">
    <source>
        <dbReference type="EMBL" id="KAF2161145.1"/>
    </source>
</evidence>